<evidence type="ECO:0000256" key="5">
    <source>
        <dbReference type="ARBA" id="ARBA00022989"/>
    </source>
</evidence>
<keyword evidence="5 7" id="KW-1133">Transmembrane helix</keyword>
<reference evidence="8 9" key="1">
    <citation type="journal article" date="2020" name="G3 (Bethesda)">
        <title>Improved Reference Genome for Cyclotella cryptica CCMP332, a Model for Cell Wall Morphogenesis, Salinity Adaptation, and Lipid Production in Diatoms (Bacillariophyta).</title>
        <authorList>
            <person name="Roberts W.R."/>
            <person name="Downey K.M."/>
            <person name="Ruck E.C."/>
            <person name="Traller J.C."/>
            <person name="Alverson A.J."/>
        </authorList>
    </citation>
    <scope>NUCLEOTIDE SEQUENCE [LARGE SCALE GENOMIC DNA]</scope>
    <source>
        <strain evidence="8 9">CCMP332</strain>
    </source>
</reference>
<keyword evidence="6 7" id="KW-0472">Membrane</keyword>
<protein>
    <recommendedName>
        <fullName evidence="10">Hexosyltransferase</fullName>
    </recommendedName>
</protein>
<organism evidence="8 9">
    <name type="scientific">Cyclotella cryptica</name>
    <dbReference type="NCBI Taxonomy" id="29204"/>
    <lineage>
        <taxon>Eukaryota</taxon>
        <taxon>Sar</taxon>
        <taxon>Stramenopiles</taxon>
        <taxon>Ochrophyta</taxon>
        <taxon>Bacillariophyta</taxon>
        <taxon>Coscinodiscophyceae</taxon>
        <taxon>Thalassiosirophycidae</taxon>
        <taxon>Stephanodiscales</taxon>
        <taxon>Stephanodiscaceae</taxon>
        <taxon>Cyclotella</taxon>
    </lineage>
</organism>
<evidence type="ECO:0000256" key="6">
    <source>
        <dbReference type="ARBA" id="ARBA00023136"/>
    </source>
</evidence>
<keyword evidence="9" id="KW-1185">Reference proteome</keyword>
<evidence type="ECO:0000256" key="4">
    <source>
        <dbReference type="ARBA" id="ARBA00022968"/>
    </source>
</evidence>
<name>A0ABD3P4M8_9STRA</name>
<comment type="similarity">
    <text evidence="2">Belongs to the glycosyltransferase 31 family. Beta3-Gal-T subfamily.</text>
</comment>
<gene>
    <name evidence="8" type="ORF">HJC23_001924</name>
</gene>
<evidence type="ECO:0000256" key="2">
    <source>
        <dbReference type="ARBA" id="ARBA00006462"/>
    </source>
</evidence>
<evidence type="ECO:0000256" key="3">
    <source>
        <dbReference type="ARBA" id="ARBA00022692"/>
    </source>
</evidence>
<dbReference type="GO" id="GO:0016020">
    <property type="term" value="C:membrane"/>
    <property type="evidence" value="ECO:0007669"/>
    <property type="project" value="UniProtKB-SubCell"/>
</dbReference>
<feature type="transmembrane region" description="Helical" evidence="7">
    <location>
        <begin position="31"/>
        <end position="50"/>
    </location>
</feature>
<evidence type="ECO:0000313" key="9">
    <source>
        <dbReference type="Proteomes" id="UP001516023"/>
    </source>
</evidence>
<evidence type="ECO:0000256" key="7">
    <source>
        <dbReference type="SAM" id="Phobius"/>
    </source>
</evidence>
<dbReference type="Gene3D" id="3.90.550.50">
    <property type="match status" value="1"/>
</dbReference>
<sequence length="433" mass="50971">MVTPSIAQISHAGWSNADAKRKHHFLRADRIFLATMVAISLILSGLSIHYSRLISVNHNQTVSESANNAPVSVRPQNHTNVSILNKNVDSKSDVTMGNSKKYEKDRVYCMIPFIWNKEIYDVIMKTWGRKCDVINFFSDSIVGGQLEGDKITPTEDGYKPYWEYPKYTFPDNVIFINMTRTWNDCEPAVDKKGKEMKKVCRHIWEKMWRSWVYVQEHHLNTAEWFCKVDYDTFFFPDNLKYFVRDQKNWDPYNEYHYFGHWMSHRKAGREPMIVGAAVCWSWKTLKDIADVYRNMPKGYNGGERGKCEDRAKATEEVTTSLCLKQHLNVDAEPARDEQEREYVLPSRFNNMLTWNRKEQGEWWFWKGKPQEVGQAEECCAHRPIGLHKYKLPSQIMQIHQQFYGSPDSEDYKRLTARPKRYVEKVRRAMGLDS</sequence>
<dbReference type="PANTHER" id="PTHR23033:SF14">
    <property type="entry name" value="GLYCOPROTEIN-N-ACETYLGALACTOSAMINE 3-BETA-GALACTOSYLTRANSFERASE 1-RELATED"/>
    <property type="match status" value="1"/>
</dbReference>
<keyword evidence="4" id="KW-0735">Signal-anchor</keyword>
<dbReference type="InterPro" id="IPR026050">
    <property type="entry name" value="C1GALT1/C1GALT1_chp1"/>
</dbReference>
<comment type="subcellular location">
    <subcellularLocation>
        <location evidence="1">Membrane</location>
        <topology evidence="1">Single-pass type II membrane protein</topology>
    </subcellularLocation>
</comment>
<dbReference type="EMBL" id="JABMIG020000290">
    <property type="protein sequence ID" value="KAL3782316.1"/>
    <property type="molecule type" value="Genomic_DNA"/>
</dbReference>
<evidence type="ECO:0000313" key="8">
    <source>
        <dbReference type="EMBL" id="KAL3782316.1"/>
    </source>
</evidence>
<dbReference type="AlphaFoldDB" id="A0ABD3P4M8"/>
<keyword evidence="3 7" id="KW-0812">Transmembrane</keyword>
<evidence type="ECO:0000256" key="1">
    <source>
        <dbReference type="ARBA" id="ARBA00004606"/>
    </source>
</evidence>
<evidence type="ECO:0008006" key="10">
    <source>
        <dbReference type="Google" id="ProtNLM"/>
    </source>
</evidence>
<comment type="caution">
    <text evidence="8">The sequence shown here is derived from an EMBL/GenBank/DDBJ whole genome shotgun (WGS) entry which is preliminary data.</text>
</comment>
<accession>A0ABD3P4M8</accession>
<dbReference type="PANTHER" id="PTHR23033">
    <property type="entry name" value="BETA1,3-GALACTOSYLTRANSFERASE"/>
    <property type="match status" value="1"/>
</dbReference>
<proteinExistence type="inferred from homology"/>
<dbReference type="Proteomes" id="UP001516023">
    <property type="component" value="Unassembled WGS sequence"/>
</dbReference>